<sequence length="126" mass="13458">MTAPFLLPAGAGWADTAEAFPSPSGACAWRGGYGRLEARGRDAQRPVRAEKPAMAENNPWTRDEPPVVEALRRDTKGRTRRGPDPRLILLVGSHVLASRCLPTNVAPLQTIRGSTSGLTPTFASPS</sequence>
<evidence type="ECO:0000313" key="3">
    <source>
        <dbReference type="Proteomes" id="UP000799291"/>
    </source>
</evidence>
<evidence type="ECO:0000256" key="1">
    <source>
        <dbReference type="SAM" id="MobiDB-lite"/>
    </source>
</evidence>
<accession>A0A6G1JNK7</accession>
<dbReference type="AlphaFoldDB" id="A0A6G1JNK7"/>
<reference evidence="2" key="1">
    <citation type="journal article" date="2020" name="Stud. Mycol.">
        <title>101 Dothideomycetes genomes: a test case for predicting lifestyles and emergence of pathogens.</title>
        <authorList>
            <person name="Haridas S."/>
            <person name="Albert R."/>
            <person name="Binder M."/>
            <person name="Bloem J."/>
            <person name="Labutti K."/>
            <person name="Salamov A."/>
            <person name="Andreopoulos B."/>
            <person name="Baker S."/>
            <person name="Barry K."/>
            <person name="Bills G."/>
            <person name="Bluhm B."/>
            <person name="Cannon C."/>
            <person name="Castanera R."/>
            <person name="Culley D."/>
            <person name="Daum C."/>
            <person name="Ezra D."/>
            <person name="Gonzalez J."/>
            <person name="Henrissat B."/>
            <person name="Kuo A."/>
            <person name="Liang C."/>
            <person name="Lipzen A."/>
            <person name="Lutzoni F."/>
            <person name="Magnuson J."/>
            <person name="Mondo S."/>
            <person name="Nolan M."/>
            <person name="Ohm R."/>
            <person name="Pangilinan J."/>
            <person name="Park H.-J."/>
            <person name="Ramirez L."/>
            <person name="Alfaro M."/>
            <person name="Sun H."/>
            <person name="Tritt A."/>
            <person name="Yoshinaga Y."/>
            <person name="Zwiers L.-H."/>
            <person name="Turgeon B."/>
            <person name="Goodwin S."/>
            <person name="Spatafora J."/>
            <person name="Crous P."/>
            <person name="Grigoriev I."/>
        </authorList>
    </citation>
    <scope>NUCLEOTIDE SEQUENCE</scope>
    <source>
        <strain evidence="2">CBS 122367</strain>
    </source>
</reference>
<evidence type="ECO:0000313" key="2">
    <source>
        <dbReference type="EMBL" id="KAF2691810.1"/>
    </source>
</evidence>
<keyword evidence="3" id="KW-1185">Reference proteome</keyword>
<dbReference type="Proteomes" id="UP000799291">
    <property type="component" value="Unassembled WGS sequence"/>
</dbReference>
<gene>
    <name evidence="2" type="ORF">K458DRAFT_5754</name>
</gene>
<protein>
    <submittedName>
        <fullName evidence="2">Uncharacterized protein</fullName>
    </submittedName>
</protein>
<name>A0A6G1JNK7_9PLEO</name>
<feature type="region of interest" description="Disordered" evidence="1">
    <location>
        <begin position="39"/>
        <end position="65"/>
    </location>
</feature>
<proteinExistence type="predicted"/>
<organism evidence="2 3">
    <name type="scientific">Lentithecium fluviatile CBS 122367</name>
    <dbReference type="NCBI Taxonomy" id="1168545"/>
    <lineage>
        <taxon>Eukaryota</taxon>
        <taxon>Fungi</taxon>
        <taxon>Dikarya</taxon>
        <taxon>Ascomycota</taxon>
        <taxon>Pezizomycotina</taxon>
        <taxon>Dothideomycetes</taxon>
        <taxon>Pleosporomycetidae</taxon>
        <taxon>Pleosporales</taxon>
        <taxon>Massarineae</taxon>
        <taxon>Lentitheciaceae</taxon>
        <taxon>Lentithecium</taxon>
    </lineage>
</organism>
<feature type="compositionally biased region" description="Basic and acidic residues" evidence="1">
    <location>
        <begin position="39"/>
        <end position="53"/>
    </location>
</feature>
<dbReference type="EMBL" id="MU005569">
    <property type="protein sequence ID" value="KAF2691810.1"/>
    <property type="molecule type" value="Genomic_DNA"/>
</dbReference>